<dbReference type="Proteomes" id="UP000309673">
    <property type="component" value="Unassembled WGS sequence"/>
</dbReference>
<dbReference type="OrthoDB" id="9805604at2"/>
<keyword evidence="1" id="KW-0548">Nucleotidyltransferase</keyword>
<dbReference type="InterPro" id="IPR050793">
    <property type="entry name" value="CMP-NeuNAc_synthase"/>
</dbReference>
<keyword evidence="2" id="KW-1185">Reference proteome</keyword>
<comment type="caution">
    <text evidence="1">The sequence shown here is derived from an EMBL/GenBank/DDBJ whole genome shotgun (WGS) entry which is preliminary data.</text>
</comment>
<dbReference type="InterPro" id="IPR029044">
    <property type="entry name" value="Nucleotide-diphossugar_trans"/>
</dbReference>
<keyword evidence="1" id="KW-0808">Transferase</keyword>
<dbReference type="GO" id="GO:0008781">
    <property type="term" value="F:N-acylneuraminate cytidylyltransferase activity"/>
    <property type="evidence" value="ECO:0007669"/>
    <property type="project" value="TreeGrafter"/>
</dbReference>
<evidence type="ECO:0000313" key="2">
    <source>
        <dbReference type="Proteomes" id="UP000309673"/>
    </source>
</evidence>
<evidence type="ECO:0000313" key="1">
    <source>
        <dbReference type="EMBL" id="TJY41967.1"/>
    </source>
</evidence>
<dbReference type="RefSeq" id="WP_136778101.1">
    <property type="nucleotide sequence ID" value="NZ_SUPK01000005.1"/>
</dbReference>
<organism evidence="1 2">
    <name type="scientific">Cohnella pontilimi</name>
    <dbReference type="NCBI Taxonomy" id="2564100"/>
    <lineage>
        <taxon>Bacteria</taxon>
        <taxon>Bacillati</taxon>
        <taxon>Bacillota</taxon>
        <taxon>Bacilli</taxon>
        <taxon>Bacillales</taxon>
        <taxon>Paenibacillaceae</taxon>
        <taxon>Cohnella</taxon>
    </lineage>
</organism>
<name>A0A4U0FB98_9BACL</name>
<dbReference type="SUPFAM" id="SSF53448">
    <property type="entry name" value="Nucleotide-diphospho-sugar transferases"/>
    <property type="match status" value="1"/>
</dbReference>
<dbReference type="Gene3D" id="3.90.550.10">
    <property type="entry name" value="Spore Coat Polysaccharide Biosynthesis Protein SpsA, Chain A"/>
    <property type="match status" value="1"/>
</dbReference>
<gene>
    <name evidence="1" type="ORF">E5161_12280</name>
</gene>
<dbReference type="PANTHER" id="PTHR21485:SF6">
    <property type="entry name" value="N-ACYLNEURAMINATE CYTIDYLYLTRANSFERASE-RELATED"/>
    <property type="match status" value="1"/>
</dbReference>
<proteinExistence type="predicted"/>
<dbReference type="AlphaFoldDB" id="A0A4U0FB98"/>
<dbReference type="PANTHER" id="PTHR21485">
    <property type="entry name" value="HAD SUPERFAMILY MEMBERS CMAS AND KDSC"/>
    <property type="match status" value="1"/>
</dbReference>
<dbReference type="InterPro" id="IPR003329">
    <property type="entry name" value="Cytidylyl_trans"/>
</dbReference>
<sequence>MIAGRSVLAVITARGGSKGVLRKNIHPLAGKPLISWTIECAKASRYIDRCIISTEDSEIAAVSREWGGDVPFLRPEELAKDDTPGVEPVLHAASTIAGYDLIVLLQPTSPLRKPDDIEACLETLVSSNATSCVTVTQADKSPLWMYNLDETGGMMPVLQAEDRSLPRQKLAPVYVLNGAVYALQREHLMETKKLLDDRTLASIMPRERSLDIDTWEDFEIAELRIRKMSMDA</sequence>
<dbReference type="CDD" id="cd02513">
    <property type="entry name" value="CMP-NeuAc_Synthase"/>
    <property type="match status" value="1"/>
</dbReference>
<dbReference type="Pfam" id="PF02348">
    <property type="entry name" value="CTP_transf_3"/>
    <property type="match status" value="1"/>
</dbReference>
<dbReference type="EMBL" id="SUPK01000005">
    <property type="protein sequence ID" value="TJY41967.1"/>
    <property type="molecule type" value="Genomic_DNA"/>
</dbReference>
<reference evidence="1 2" key="1">
    <citation type="submission" date="2019-04" db="EMBL/GenBank/DDBJ databases">
        <title>Cohnella sp. nov., isolated from soil.</title>
        <authorList>
            <person name="Kim W."/>
        </authorList>
    </citation>
    <scope>NUCLEOTIDE SEQUENCE [LARGE SCALE GENOMIC DNA]</scope>
    <source>
        <strain evidence="1 2">CAU 1483</strain>
    </source>
</reference>
<accession>A0A4U0FB98</accession>
<protein>
    <submittedName>
        <fullName evidence="1">Acylneuraminate cytidylyltransferase family protein</fullName>
    </submittedName>
</protein>